<dbReference type="PANTHER" id="PTHR12132:SF1">
    <property type="entry name" value="DNA REPAIR PROTEIN RAD52 HOMOLOG"/>
    <property type="match status" value="1"/>
</dbReference>
<dbReference type="GO" id="GO:0006312">
    <property type="term" value="P:mitotic recombination"/>
    <property type="evidence" value="ECO:0007669"/>
    <property type="project" value="TreeGrafter"/>
</dbReference>
<feature type="compositionally biased region" description="Basic and acidic residues" evidence="7">
    <location>
        <begin position="312"/>
        <end position="326"/>
    </location>
</feature>
<evidence type="ECO:0000313" key="8">
    <source>
        <dbReference type="EMBL" id="KAI3407107.2"/>
    </source>
</evidence>
<dbReference type="GO" id="GO:0005634">
    <property type="term" value="C:nucleus"/>
    <property type="evidence" value="ECO:0007669"/>
    <property type="project" value="InterPro"/>
</dbReference>
<dbReference type="InterPro" id="IPR007232">
    <property type="entry name" value="Rad52_Rad59_Rad22"/>
</dbReference>
<comment type="similarity">
    <text evidence="1">Belongs to the RAD52 family.</text>
</comment>
<keyword evidence="3" id="KW-0233">DNA recombination</keyword>
<protein>
    <recommendedName>
        <fullName evidence="6">DNA repair and recombination protein RAD52</fullName>
    </recommendedName>
</protein>
<name>A0AAI9T1V0_9ASCO</name>
<comment type="caution">
    <text evidence="8">The sequence shown here is derived from an EMBL/GenBank/DDBJ whole genome shotgun (WGS) entry which is preliminary data.</text>
</comment>
<organism evidence="8 9">
    <name type="scientific">Candida oxycetoniae</name>
    <dbReference type="NCBI Taxonomy" id="497107"/>
    <lineage>
        <taxon>Eukaryota</taxon>
        <taxon>Fungi</taxon>
        <taxon>Dikarya</taxon>
        <taxon>Ascomycota</taxon>
        <taxon>Saccharomycotina</taxon>
        <taxon>Pichiomycetes</taxon>
        <taxon>Debaryomycetaceae</taxon>
        <taxon>Candida/Lodderomyces clade</taxon>
        <taxon>Candida</taxon>
    </lineage>
</organism>
<feature type="compositionally biased region" description="Low complexity" evidence="7">
    <location>
        <begin position="439"/>
        <end position="452"/>
    </location>
</feature>
<dbReference type="GO" id="GO:0045002">
    <property type="term" value="P:double-strand break repair via single-strand annealing"/>
    <property type="evidence" value="ECO:0007669"/>
    <property type="project" value="InterPro"/>
</dbReference>
<dbReference type="InterPro" id="IPR004585">
    <property type="entry name" value="DNA_recomb/repair_Rad52"/>
</dbReference>
<dbReference type="Pfam" id="PF04098">
    <property type="entry name" value="Rad52_Rad22"/>
    <property type="match status" value="1"/>
</dbReference>
<evidence type="ECO:0000256" key="5">
    <source>
        <dbReference type="ARBA" id="ARBA00037138"/>
    </source>
</evidence>
<dbReference type="PANTHER" id="PTHR12132">
    <property type="entry name" value="DNA REPAIR AND RECOMBINATION PROTEIN RAD52, RAD59"/>
    <property type="match status" value="1"/>
</dbReference>
<accession>A0AAI9T1V0</accession>
<evidence type="ECO:0000256" key="2">
    <source>
        <dbReference type="ARBA" id="ARBA00022763"/>
    </source>
</evidence>
<dbReference type="GO" id="GO:0003697">
    <property type="term" value="F:single-stranded DNA binding"/>
    <property type="evidence" value="ECO:0007669"/>
    <property type="project" value="UniProtKB-ARBA"/>
</dbReference>
<feature type="region of interest" description="Disordered" evidence="7">
    <location>
        <begin position="1"/>
        <end position="42"/>
    </location>
</feature>
<feature type="compositionally biased region" description="Pro residues" evidence="7">
    <location>
        <begin position="8"/>
        <end position="17"/>
    </location>
</feature>
<feature type="region of interest" description="Disordered" evidence="7">
    <location>
        <begin position="418"/>
        <end position="452"/>
    </location>
</feature>
<dbReference type="RefSeq" id="XP_049182852.1">
    <property type="nucleotide sequence ID" value="XM_049326912.1"/>
</dbReference>
<evidence type="ECO:0000256" key="4">
    <source>
        <dbReference type="ARBA" id="ARBA00023204"/>
    </source>
</evidence>
<gene>
    <name evidence="8" type="ORF">KGF56_000095</name>
</gene>
<evidence type="ECO:0000256" key="6">
    <source>
        <dbReference type="ARBA" id="ARBA00041062"/>
    </source>
</evidence>
<comment type="function">
    <text evidence="5">Involved in DNA double-strand break (DSB) repair and recombination. Promotes the annealing of complementary single-stranded DNA and by stimulation of the RAD51 recombinase.</text>
</comment>
<evidence type="ECO:0000256" key="7">
    <source>
        <dbReference type="SAM" id="MobiDB-lite"/>
    </source>
</evidence>
<dbReference type="SUPFAM" id="SSF54768">
    <property type="entry name" value="dsRNA-binding domain-like"/>
    <property type="match status" value="1"/>
</dbReference>
<dbReference type="Proteomes" id="UP001202479">
    <property type="component" value="Unassembled WGS sequence"/>
</dbReference>
<evidence type="ECO:0000256" key="1">
    <source>
        <dbReference type="ARBA" id="ARBA00006638"/>
    </source>
</evidence>
<evidence type="ECO:0000256" key="3">
    <source>
        <dbReference type="ARBA" id="ARBA00023172"/>
    </source>
</evidence>
<reference evidence="8" key="1">
    <citation type="journal article" date="2022" name="DNA Res.">
        <title>Genome analysis of five recently described species of the CUG-Ser clade uncovers Candida theae as a new hybrid lineage with pathogenic potential in the Candida parapsilosis species complex.</title>
        <authorList>
            <person name="Mixao V."/>
            <person name="Del Olmo V."/>
            <person name="Hegedusova E."/>
            <person name="Saus E."/>
            <person name="Pryszcz L."/>
            <person name="Cillingova A."/>
            <person name="Nosek J."/>
            <person name="Gabaldon T."/>
        </authorList>
    </citation>
    <scope>NUCLEOTIDE SEQUENCE</scope>
    <source>
        <strain evidence="8">CBS 10844</strain>
    </source>
</reference>
<feature type="compositionally biased region" description="Basic and acidic residues" evidence="7">
    <location>
        <begin position="222"/>
        <end position="242"/>
    </location>
</feature>
<feature type="region of interest" description="Disordered" evidence="7">
    <location>
        <begin position="222"/>
        <end position="267"/>
    </location>
</feature>
<dbReference type="NCBIfam" id="TIGR00607">
    <property type="entry name" value="rad52"/>
    <property type="match status" value="1"/>
</dbReference>
<dbReference type="InterPro" id="IPR041247">
    <property type="entry name" value="Rad52_fam"/>
</dbReference>
<sequence>MNQDRRQPFPPQQPPQQQPRRIEKPPLQHVRKHPAKAHQPVGYTEKEQMLIQSKLNKALGPEYVSYRPAGGGSRVQYIEGWKALNLANEIFGFNGWSSEVISCEIDYFDTHGNSGRFSLGLSIIVRITLKDGTFHEDIGYGFIDNSKSKAAAFEKCKKEAYTDGIKRCLRCFGNVLGNCLYDKTITRQIDKLKEPPAEYEAKNFHRDPLLVERERKRVLMEQKIGEQEEEGKKEELRQRKQQDNTGLINETRETSLVAPHPNAFVTPKSPVKIVNISKKREAEEIDESFLFSDDFYEDDSQTSNQLHTEGTAQEKSREVEKNEKLPQAEKATVNTTTVATTASAATTSTTATTFSAATASTTATTNPTTGIPFPAFVTAKSATLVQQNQDQKNEEIKKFDTTFVSPHIRRTVDPTKSVPIKRTDTKNSPSMNHLPIKINNSNTTTTATTTTSTNVSPLNSIFGKRVGLPPSKANKRIHLDPIVHN</sequence>
<dbReference type="GO" id="GO:0000730">
    <property type="term" value="P:DNA recombinase assembly"/>
    <property type="evidence" value="ECO:0007669"/>
    <property type="project" value="InterPro"/>
</dbReference>
<keyword evidence="2" id="KW-0227">DNA damage</keyword>
<evidence type="ECO:0000313" key="9">
    <source>
        <dbReference type="Proteomes" id="UP001202479"/>
    </source>
</evidence>
<dbReference type="EMBL" id="JAHUZD010000017">
    <property type="protein sequence ID" value="KAI3407107.2"/>
    <property type="molecule type" value="Genomic_DNA"/>
</dbReference>
<dbReference type="InterPro" id="IPR042525">
    <property type="entry name" value="Rad52_Rad59_Rad22_sf"/>
</dbReference>
<dbReference type="AlphaFoldDB" id="A0AAI9T1V0"/>
<dbReference type="FunFam" id="3.30.390.80:FF:000001">
    <property type="entry name" value="DNA repair protein RAD52 homolog"/>
    <property type="match status" value="1"/>
</dbReference>
<dbReference type="GeneID" id="73377712"/>
<keyword evidence="9" id="KW-1185">Reference proteome</keyword>
<feature type="compositionally biased region" description="Polar residues" evidence="7">
    <location>
        <begin position="301"/>
        <end position="311"/>
    </location>
</feature>
<dbReference type="Gene3D" id="3.30.390.80">
    <property type="entry name" value="DNA repair protein Rad52/59/22"/>
    <property type="match status" value="1"/>
</dbReference>
<keyword evidence="4" id="KW-0234">DNA repair</keyword>
<feature type="region of interest" description="Disordered" evidence="7">
    <location>
        <begin position="296"/>
        <end position="326"/>
    </location>
</feature>
<proteinExistence type="inferred from homology"/>